<dbReference type="GO" id="GO:0009360">
    <property type="term" value="C:DNA polymerase III complex"/>
    <property type="evidence" value="ECO:0007669"/>
    <property type="project" value="InterPro"/>
</dbReference>
<keyword evidence="4" id="KW-0808">Transferase</keyword>
<dbReference type="InterPro" id="IPR022634">
    <property type="entry name" value="DNA_polIII_beta_N"/>
</dbReference>
<keyword evidence="13" id="KW-1185">Reference proteome</keyword>
<sequence>MQFTIDRRELAAAMTWAGQGVATHPTVPVLAGVLLTVSDGRLHVTGYDHDVLARASHPVRRHRDGAALVSGRLLGQIVKALPASEVVVTATGPLVELTCGAARFLLPTMPAADYPAVPRAPEVAGTVTAGPFAAAVARVVPAAARDSAVPVLTGVRCRFDADAVTLFATDRYRLAVARVPWRAGSGRAPGDVVVPAGSLDAAARAVDDPAREMELRLPRETGGFGLTVSERLMVCRVLDGRPPPVEPLLSAEYLPLVDTRTDDLASAVRRVSLVAGGTSRITLACRDGELAVSAGGGDAAGARESIPVRSTGGEGSMDFHSGYVMDGLRAVGSAVTRISVDPVGGRVCLTDAADATGFRYVLQPLR</sequence>
<dbReference type="Pfam" id="PF00712">
    <property type="entry name" value="DNA_pol3_beta"/>
    <property type="match status" value="1"/>
</dbReference>
<keyword evidence="5" id="KW-0548">Nucleotidyltransferase</keyword>
<comment type="caution">
    <text evidence="12">The sequence shown here is derived from an EMBL/GenBank/DDBJ whole genome shotgun (WGS) entry which is preliminary data.</text>
</comment>
<dbReference type="InterPro" id="IPR046938">
    <property type="entry name" value="DNA_clamp_sf"/>
</dbReference>
<feature type="domain" description="DNA polymerase III beta sliding clamp N-terminal" evidence="9">
    <location>
        <begin position="1"/>
        <end position="118"/>
    </location>
</feature>
<dbReference type="CDD" id="cd00140">
    <property type="entry name" value="beta_clamp"/>
    <property type="match status" value="1"/>
</dbReference>
<evidence type="ECO:0000256" key="2">
    <source>
        <dbReference type="ARBA" id="ARBA00010752"/>
    </source>
</evidence>
<evidence type="ECO:0000259" key="10">
    <source>
        <dbReference type="Pfam" id="PF02767"/>
    </source>
</evidence>
<evidence type="ECO:0000256" key="8">
    <source>
        <dbReference type="ARBA" id="ARBA00023125"/>
    </source>
</evidence>
<dbReference type="InterPro" id="IPR022635">
    <property type="entry name" value="DNA_polIII_beta_C"/>
</dbReference>
<comment type="subcellular location">
    <subcellularLocation>
        <location evidence="1">Cytoplasm</location>
    </subcellularLocation>
</comment>
<dbReference type="SMART" id="SM00480">
    <property type="entry name" value="POL3Bc"/>
    <property type="match status" value="1"/>
</dbReference>
<dbReference type="AlphaFoldDB" id="A0A562VE19"/>
<evidence type="ECO:0000256" key="1">
    <source>
        <dbReference type="ARBA" id="ARBA00004496"/>
    </source>
</evidence>
<dbReference type="RefSeq" id="WP_147135953.1">
    <property type="nucleotide sequence ID" value="NZ_BAABIJ010000001.1"/>
</dbReference>
<dbReference type="SUPFAM" id="SSF55979">
    <property type="entry name" value="DNA clamp"/>
    <property type="match status" value="3"/>
</dbReference>
<dbReference type="GO" id="GO:0003887">
    <property type="term" value="F:DNA-directed DNA polymerase activity"/>
    <property type="evidence" value="ECO:0007669"/>
    <property type="project" value="UniProtKB-KW"/>
</dbReference>
<keyword evidence="8" id="KW-0238">DNA-binding</keyword>
<keyword evidence="6" id="KW-0235">DNA replication</keyword>
<proteinExistence type="inferred from homology"/>
<dbReference type="InterPro" id="IPR001001">
    <property type="entry name" value="DNA_polIII_beta"/>
</dbReference>
<dbReference type="Pfam" id="PF02768">
    <property type="entry name" value="DNA_pol3_beta_3"/>
    <property type="match status" value="1"/>
</dbReference>
<evidence type="ECO:0000256" key="6">
    <source>
        <dbReference type="ARBA" id="ARBA00022705"/>
    </source>
</evidence>
<evidence type="ECO:0000256" key="4">
    <source>
        <dbReference type="ARBA" id="ARBA00022679"/>
    </source>
</evidence>
<keyword evidence="3" id="KW-0963">Cytoplasm</keyword>
<protein>
    <submittedName>
        <fullName evidence="12">DNA polymerase-3 subunit beta</fullName>
    </submittedName>
</protein>
<dbReference type="GO" id="GO:0006271">
    <property type="term" value="P:DNA strand elongation involved in DNA replication"/>
    <property type="evidence" value="ECO:0007669"/>
    <property type="project" value="TreeGrafter"/>
</dbReference>
<evidence type="ECO:0000313" key="12">
    <source>
        <dbReference type="EMBL" id="TWJ16108.1"/>
    </source>
</evidence>
<dbReference type="NCBIfam" id="TIGR00663">
    <property type="entry name" value="dnan"/>
    <property type="match status" value="1"/>
</dbReference>
<name>A0A562VE19_9ACTN</name>
<evidence type="ECO:0000313" key="13">
    <source>
        <dbReference type="Proteomes" id="UP000321617"/>
    </source>
</evidence>
<gene>
    <name evidence="12" type="ORF">LX16_1832</name>
</gene>
<dbReference type="PANTHER" id="PTHR30478:SF0">
    <property type="entry name" value="BETA SLIDING CLAMP"/>
    <property type="match status" value="1"/>
</dbReference>
<dbReference type="GO" id="GO:0008408">
    <property type="term" value="F:3'-5' exonuclease activity"/>
    <property type="evidence" value="ECO:0007669"/>
    <property type="project" value="InterPro"/>
</dbReference>
<evidence type="ECO:0000256" key="5">
    <source>
        <dbReference type="ARBA" id="ARBA00022695"/>
    </source>
</evidence>
<feature type="domain" description="DNA polymerase III beta sliding clamp C-terminal" evidence="11">
    <location>
        <begin position="259"/>
        <end position="341"/>
    </location>
</feature>
<accession>A0A562VE19</accession>
<dbReference type="Proteomes" id="UP000321617">
    <property type="component" value="Unassembled WGS sequence"/>
</dbReference>
<dbReference type="GO" id="GO:0003677">
    <property type="term" value="F:DNA binding"/>
    <property type="evidence" value="ECO:0007669"/>
    <property type="project" value="UniProtKB-KW"/>
</dbReference>
<dbReference type="InterPro" id="IPR022637">
    <property type="entry name" value="DNA_polIII_beta_cen"/>
</dbReference>
<dbReference type="GO" id="GO:0005737">
    <property type="term" value="C:cytoplasm"/>
    <property type="evidence" value="ECO:0007669"/>
    <property type="project" value="UniProtKB-SubCell"/>
</dbReference>
<dbReference type="EMBL" id="VLLL01000005">
    <property type="protein sequence ID" value="TWJ16108.1"/>
    <property type="molecule type" value="Genomic_DNA"/>
</dbReference>
<feature type="domain" description="DNA polymerase III beta sliding clamp central" evidence="10">
    <location>
        <begin position="131"/>
        <end position="243"/>
    </location>
</feature>
<comment type="similarity">
    <text evidence="2">Belongs to the beta sliding clamp family.</text>
</comment>
<keyword evidence="7" id="KW-0239">DNA-directed DNA polymerase</keyword>
<evidence type="ECO:0000256" key="7">
    <source>
        <dbReference type="ARBA" id="ARBA00022932"/>
    </source>
</evidence>
<evidence type="ECO:0000259" key="9">
    <source>
        <dbReference type="Pfam" id="PF00712"/>
    </source>
</evidence>
<dbReference type="Pfam" id="PF02767">
    <property type="entry name" value="DNA_pol3_beta_2"/>
    <property type="match status" value="1"/>
</dbReference>
<evidence type="ECO:0000256" key="3">
    <source>
        <dbReference type="ARBA" id="ARBA00022490"/>
    </source>
</evidence>
<dbReference type="PANTHER" id="PTHR30478">
    <property type="entry name" value="DNA POLYMERASE III SUBUNIT BETA"/>
    <property type="match status" value="1"/>
</dbReference>
<dbReference type="Gene3D" id="3.10.150.10">
    <property type="entry name" value="DNA Polymerase III, subunit A, domain 2"/>
    <property type="match status" value="3"/>
</dbReference>
<evidence type="ECO:0000259" key="11">
    <source>
        <dbReference type="Pfam" id="PF02768"/>
    </source>
</evidence>
<dbReference type="OrthoDB" id="468978at2"/>
<organism evidence="12 13">
    <name type="scientific">Stackebrandtia albiflava</name>
    <dbReference type="NCBI Taxonomy" id="406432"/>
    <lineage>
        <taxon>Bacteria</taxon>
        <taxon>Bacillati</taxon>
        <taxon>Actinomycetota</taxon>
        <taxon>Actinomycetes</taxon>
        <taxon>Glycomycetales</taxon>
        <taxon>Glycomycetaceae</taxon>
        <taxon>Stackebrandtia</taxon>
    </lineage>
</organism>
<reference evidence="12 13" key="1">
    <citation type="journal article" date="2013" name="Stand. Genomic Sci.">
        <title>Genomic Encyclopedia of Type Strains, Phase I: The one thousand microbial genomes (KMG-I) project.</title>
        <authorList>
            <person name="Kyrpides N.C."/>
            <person name="Woyke T."/>
            <person name="Eisen J.A."/>
            <person name="Garrity G."/>
            <person name="Lilburn T.G."/>
            <person name="Beck B.J."/>
            <person name="Whitman W.B."/>
            <person name="Hugenholtz P."/>
            <person name="Klenk H.P."/>
        </authorList>
    </citation>
    <scope>NUCLEOTIDE SEQUENCE [LARGE SCALE GENOMIC DNA]</scope>
    <source>
        <strain evidence="12 13">DSM 45044</strain>
    </source>
</reference>